<evidence type="ECO:0000313" key="4">
    <source>
        <dbReference type="EMBL" id="KAH9315966.1"/>
    </source>
</evidence>
<evidence type="ECO:0000256" key="3">
    <source>
        <dbReference type="SAM" id="SignalP"/>
    </source>
</evidence>
<evidence type="ECO:0000256" key="2">
    <source>
        <dbReference type="ARBA" id="ARBA00022729"/>
    </source>
</evidence>
<dbReference type="Proteomes" id="UP000824469">
    <property type="component" value="Unassembled WGS sequence"/>
</dbReference>
<feature type="signal peptide" evidence="3">
    <location>
        <begin position="1"/>
        <end position="29"/>
    </location>
</feature>
<feature type="non-terminal residue" evidence="4">
    <location>
        <position position="1"/>
    </location>
</feature>
<reference evidence="4 5" key="1">
    <citation type="journal article" date="2021" name="Nat. Plants">
        <title>The Taxus genome provides insights into paclitaxel biosynthesis.</title>
        <authorList>
            <person name="Xiong X."/>
            <person name="Gou J."/>
            <person name="Liao Q."/>
            <person name="Li Y."/>
            <person name="Zhou Q."/>
            <person name="Bi G."/>
            <person name="Li C."/>
            <person name="Du R."/>
            <person name="Wang X."/>
            <person name="Sun T."/>
            <person name="Guo L."/>
            <person name="Liang H."/>
            <person name="Lu P."/>
            <person name="Wu Y."/>
            <person name="Zhang Z."/>
            <person name="Ro D.K."/>
            <person name="Shang Y."/>
            <person name="Huang S."/>
            <person name="Yan J."/>
        </authorList>
    </citation>
    <scope>NUCLEOTIDE SEQUENCE [LARGE SCALE GENOMIC DNA]</scope>
    <source>
        <strain evidence="4">Ta-2019</strain>
    </source>
</reference>
<evidence type="ECO:0008006" key="6">
    <source>
        <dbReference type="Google" id="ProtNLM"/>
    </source>
</evidence>
<evidence type="ECO:0000256" key="1">
    <source>
        <dbReference type="ARBA" id="ARBA00006010"/>
    </source>
</evidence>
<accession>A0AA38L965</accession>
<gene>
    <name evidence="4" type="ORF">KI387_024593</name>
</gene>
<dbReference type="InterPro" id="IPR006969">
    <property type="entry name" value="Stig-like"/>
</dbReference>
<proteinExistence type="inferred from homology"/>
<name>A0AA38L965_TAXCH</name>
<dbReference type="Pfam" id="PF04885">
    <property type="entry name" value="Stig1"/>
    <property type="match status" value="1"/>
</dbReference>
<dbReference type="PANTHER" id="PTHR33227">
    <property type="entry name" value="STIGMA-SPECIFIC STIG1-LIKE PROTEIN 3"/>
    <property type="match status" value="1"/>
</dbReference>
<organism evidence="4 5">
    <name type="scientific">Taxus chinensis</name>
    <name type="common">Chinese yew</name>
    <name type="synonym">Taxus wallichiana var. chinensis</name>
    <dbReference type="NCBI Taxonomy" id="29808"/>
    <lineage>
        <taxon>Eukaryota</taxon>
        <taxon>Viridiplantae</taxon>
        <taxon>Streptophyta</taxon>
        <taxon>Embryophyta</taxon>
        <taxon>Tracheophyta</taxon>
        <taxon>Spermatophyta</taxon>
        <taxon>Pinopsida</taxon>
        <taxon>Pinidae</taxon>
        <taxon>Conifers II</taxon>
        <taxon>Cupressales</taxon>
        <taxon>Taxaceae</taxon>
        <taxon>Taxus</taxon>
    </lineage>
</organism>
<sequence length="142" mass="15849">RLKEIIMGFIAMLLALALALLIFAMNTGGEEMAMPYSRKAVLSRFLAQSQVKPKSASCSTQKHVCKQNDIRGEVKSRCCKNRCYNVLRDRYNCGSCGRSCSFGRACCNGKCIDVAYNKNNCGNCGVRCRKHQKCRYGMCSYA</sequence>
<dbReference type="PANTHER" id="PTHR33227:SF54">
    <property type="entry name" value="PROTEIN STIG1"/>
    <property type="match status" value="1"/>
</dbReference>
<protein>
    <recommendedName>
        <fullName evidence="6">Stigma-specific Stig1 family protein</fullName>
    </recommendedName>
</protein>
<keyword evidence="5" id="KW-1185">Reference proteome</keyword>
<comment type="caution">
    <text evidence="4">The sequence shown here is derived from an EMBL/GenBank/DDBJ whole genome shotgun (WGS) entry which is preliminary data.</text>
</comment>
<dbReference type="EMBL" id="JAHRHJ020000005">
    <property type="protein sequence ID" value="KAH9315966.1"/>
    <property type="molecule type" value="Genomic_DNA"/>
</dbReference>
<comment type="similarity">
    <text evidence="1">Belongs to the STIG1 family.</text>
</comment>
<feature type="chain" id="PRO_5041239275" description="Stigma-specific Stig1 family protein" evidence="3">
    <location>
        <begin position="30"/>
        <end position="142"/>
    </location>
</feature>
<dbReference type="AlphaFoldDB" id="A0AA38L965"/>
<evidence type="ECO:0000313" key="5">
    <source>
        <dbReference type="Proteomes" id="UP000824469"/>
    </source>
</evidence>
<keyword evidence="2 3" id="KW-0732">Signal</keyword>
<dbReference type="OMA" id="KLICCKH"/>